<feature type="transmembrane region" description="Helical" evidence="1">
    <location>
        <begin position="12"/>
        <end position="29"/>
    </location>
</feature>
<evidence type="ECO:0000313" key="3">
    <source>
        <dbReference type="Proteomes" id="UP000176377"/>
    </source>
</evidence>
<dbReference type="Proteomes" id="UP000176377">
    <property type="component" value="Unassembled WGS sequence"/>
</dbReference>
<dbReference type="GO" id="GO:0008233">
    <property type="term" value="F:peptidase activity"/>
    <property type="evidence" value="ECO:0007669"/>
    <property type="project" value="InterPro"/>
</dbReference>
<sequence>MNYIFALTGFKGILFLAVTILIAVATLLGHRRGRGVLFSFITGSAVAFIMLHFAAMISQGSGGQNPFFIAFAVVLIIFLWKFLFGPWDSRVKAEVLGVFLFWIAAHIMEKNTLRENMATFLAILIALIPAGIWCLLFLRYHSRRISILLLTFFSGMLSTAPILFYDYVVRQGAELHFFLFRITPANFLQSSRTFVAGALTGEPGVITASVVTTLVSFALVGVIEEWSKHWVTRKSDPAYFTSVNDVMQLSIIAGIGFAFAENIVNPNYFISFVTNYLVNPPSPQWGLFLASIFGRSIITNMVHITCSGVLGYFYGLAFFAKPALEEDRAHGRRHRLIVFIHTLTGISRIELYREAMMMQGLLFAILLHSAFDIAVSLPETLPSHPQTIGDLFHIGGPLAGVNLVLLPALVYVFGGFSLLTFLFHRKSDLKEFGYRLRQEVFVRGKPA</sequence>
<keyword evidence="1" id="KW-0812">Transmembrane</keyword>
<feature type="transmembrane region" description="Helical" evidence="1">
    <location>
        <begin position="204"/>
        <end position="223"/>
    </location>
</feature>
<name>A0A1F6DA76_9BACT</name>
<feature type="transmembrane region" description="Helical" evidence="1">
    <location>
        <begin position="360"/>
        <end position="378"/>
    </location>
</feature>
<dbReference type="AlphaFoldDB" id="A0A1F6DA76"/>
<feature type="transmembrane region" description="Helical" evidence="1">
    <location>
        <begin position="67"/>
        <end position="84"/>
    </location>
</feature>
<comment type="caution">
    <text evidence="2">The sequence shown here is derived from an EMBL/GenBank/DDBJ whole genome shotgun (WGS) entry which is preliminary data.</text>
</comment>
<keyword evidence="1" id="KW-1133">Transmembrane helix</keyword>
<reference evidence="2 3" key="1">
    <citation type="journal article" date="2016" name="Nat. Commun.">
        <title>Thousands of microbial genomes shed light on interconnected biogeochemical processes in an aquifer system.</title>
        <authorList>
            <person name="Anantharaman K."/>
            <person name="Brown C.T."/>
            <person name="Hug L.A."/>
            <person name="Sharon I."/>
            <person name="Castelle C.J."/>
            <person name="Probst A.J."/>
            <person name="Thomas B.C."/>
            <person name="Singh A."/>
            <person name="Wilkins M.J."/>
            <person name="Karaoz U."/>
            <person name="Brodie E.L."/>
            <person name="Williams K.H."/>
            <person name="Hubbard S.S."/>
            <person name="Banfield J.F."/>
        </authorList>
    </citation>
    <scope>NUCLEOTIDE SEQUENCE [LARGE SCALE GENOMIC DNA]</scope>
</reference>
<proteinExistence type="predicted"/>
<organism evidence="2 3">
    <name type="scientific">Candidatus Kaiserbacteria bacterium RIFCSPHIGHO2_01_FULL_56_24</name>
    <dbReference type="NCBI Taxonomy" id="1798487"/>
    <lineage>
        <taxon>Bacteria</taxon>
        <taxon>Candidatus Kaiseribacteriota</taxon>
    </lineage>
</organism>
<dbReference type="EMBL" id="MFLA01000035">
    <property type="protein sequence ID" value="OGG58271.1"/>
    <property type="molecule type" value="Genomic_DNA"/>
</dbReference>
<keyword evidence="1" id="KW-0472">Membrane</keyword>
<feature type="transmembrane region" description="Helical" evidence="1">
    <location>
        <begin position="145"/>
        <end position="165"/>
    </location>
</feature>
<evidence type="ECO:0000313" key="2">
    <source>
        <dbReference type="EMBL" id="OGG58271.1"/>
    </source>
</evidence>
<evidence type="ECO:0000256" key="1">
    <source>
        <dbReference type="SAM" id="Phobius"/>
    </source>
</evidence>
<gene>
    <name evidence="2" type="ORF">A2765_05440</name>
</gene>
<dbReference type="InterPro" id="IPR026898">
    <property type="entry name" value="PrsW"/>
</dbReference>
<accession>A0A1F6DA76</accession>
<dbReference type="Pfam" id="PF13367">
    <property type="entry name" value="PrsW-protease"/>
    <property type="match status" value="1"/>
</dbReference>
<feature type="transmembrane region" description="Helical" evidence="1">
    <location>
        <begin position="36"/>
        <end position="55"/>
    </location>
</feature>
<feature type="transmembrane region" description="Helical" evidence="1">
    <location>
        <begin position="120"/>
        <end position="138"/>
    </location>
</feature>
<feature type="transmembrane region" description="Helical" evidence="1">
    <location>
        <begin position="398"/>
        <end position="423"/>
    </location>
</feature>
<feature type="transmembrane region" description="Helical" evidence="1">
    <location>
        <begin position="91"/>
        <end position="108"/>
    </location>
</feature>
<evidence type="ECO:0008006" key="4">
    <source>
        <dbReference type="Google" id="ProtNLM"/>
    </source>
</evidence>
<protein>
    <recommendedName>
        <fullName evidence="4">PrsW family intramembrane metalloprotease</fullName>
    </recommendedName>
</protein>